<dbReference type="GO" id="GO:0098552">
    <property type="term" value="C:side of membrane"/>
    <property type="evidence" value="ECO:0007669"/>
    <property type="project" value="UniProtKB-KW"/>
</dbReference>
<feature type="region of interest" description="Disordered" evidence="10">
    <location>
        <begin position="1020"/>
        <end position="1093"/>
    </location>
</feature>
<evidence type="ECO:0000256" key="9">
    <source>
        <dbReference type="PROSITE-ProRule" id="PRU01356"/>
    </source>
</evidence>
<evidence type="ECO:0000259" key="11">
    <source>
        <dbReference type="PROSITE" id="PS52012"/>
    </source>
</evidence>
<keyword evidence="4" id="KW-0964">Secreted</keyword>
<dbReference type="Proteomes" id="UP000192927">
    <property type="component" value="Unassembled WGS sequence"/>
</dbReference>
<name>A0A1W5D4Q3_9LECA</name>
<reference evidence="13" key="1">
    <citation type="submission" date="2017-03" db="EMBL/GenBank/DDBJ databases">
        <authorList>
            <person name="Sharma R."/>
            <person name="Thines M."/>
        </authorList>
    </citation>
    <scope>NUCLEOTIDE SEQUENCE [LARGE SCALE GENOMIC DNA]</scope>
</reference>
<evidence type="ECO:0000256" key="1">
    <source>
        <dbReference type="ARBA" id="ARBA00004589"/>
    </source>
</evidence>
<dbReference type="EMBL" id="FWEW01002262">
    <property type="protein sequence ID" value="SLM38104.1"/>
    <property type="molecule type" value="Genomic_DNA"/>
</dbReference>
<protein>
    <submittedName>
        <fullName evidence="12">Extracellular membrane protein, CFEM domain</fullName>
    </submittedName>
</protein>
<feature type="region of interest" description="Disordered" evidence="10">
    <location>
        <begin position="545"/>
        <end position="614"/>
    </location>
</feature>
<feature type="compositionally biased region" description="Acidic residues" evidence="10">
    <location>
        <begin position="372"/>
        <end position="383"/>
    </location>
</feature>
<dbReference type="PANTHER" id="PTHR35711">
    <property type="entry name" value="EXPRESSED PROTEIN"/>
    <property type="match status" value="1"/>
</dbReference>
<feature type="compositionally biased region" description="Low complexity" evidence="10">
    <location>
        <begin position="1472"/>
        <end position="1483"/>
    </location>
</feature>
<evidence type="ECO:0000256" key="2">
    <source>
        <dbReference type="ARBA" id="ARBA00004613"/>
    </source>
</evidence>
<dbReference type="PROSITE" id="PS52012">
    <property type="entry name" value="CFEM"/>
    <property type="match status" value="1"/>
</dbReference>
<evidence type="ECO:0000256" key="3">
    <source>
        <dbReference type="ARBA" id="ARBA00010031"/>
    </source>
</evidence>
<dbReference type="InterPro" id="IPR008427">
    <property type="entry name" value="Extracellular_membr_CFEM_dom"/>
</dbReference>
<feature type="compositionally biased region" description="Low complexity" evidence="10">
    <location>
        <begin position="1020"/>
        <end position="1091"/>
    </location>
</feature>
<keyword evidence="7" id="KW-1015">Disulfide bond</keyword>
<organism evidence="12 13">
    <name type="scientific">Lasallia pustulata</name>
    <dbReference type="NCBI Taxonomy" id="136370"/>
    <lineage>
        <taxon>Eukaryota</taxon>
        <taxon>Fungi</taxon>
        <taxon>Dikarya</taxon>
        <taxon>Ascomycota</taxon>
        <taxon>Pezizomycotina</taxon>
        <taxon>Lecanoromycetes</taxon>
        <taxon>OSLEUM clade</taxon>
        <taxon>Umbilicariomycetidae</taxon>
        <taxon>Umbilicariales</taxon>
        <taxon>Umbilicariaceae</taxon>
        <taxon>Lasallia</taxon>
    </lineage>
</organism>
<keyword evidence="9" id="KW-0349">Heme</keyword>
<dbReference type="PANTHER" id="PTHR35711:SF1">
    <property type="entry name" value="ECTODERMAL, ISOFORM F"/>
    <property type="match status" value="1"/>
</dbReference>
<proteinExistence type="inferred from homology"/>
<feature type="compositionally biased region" description="Acidic residues" evidence="10">
    <location>
        <begin position="556"/>
        <end position="573"/>
    </location>
</feature>
<feature type="region of interest" description="Disordered" evidence="10">
    <location>
        <begin position="885"/>
        <end position="959"/>
    </location>
</feature>
<feature type="region of interest" description="Disordered" evidence="10">
    <location>
        <begin position="197"/>
        <end position="222"/>
    </location>
</feature>
<dbReference type="GO" id="GO:0005576">
    <property type="term" value="C:extracellular region"/>
    <property type="evidence" value="ECO:0007669"/>
    <property type="project" value="UniProtKB-SubCell"/>
</dbReference>
<comment type="caution">
    <text evidence="9">Lacks conserved residue(s) required for the propagation of feature annotation.</text>
</comment>
<feature type="compositionally biased region" description="Low complexity" evidence="10">
    <location>
        <begin position="1429"/>
        <end position="1465"/>
    </location>
</feature>
<feature type="compositionally biased region" description="Acidic residues" evidence="10">
    <location>
        <begin position="587"/>
        <end position="599"/>
    </location>
</feature>
<feature type="region of interest" description="Disordered" evidence="10">
    <location>
        <begin position="403"/>
        <end position="422"/>
    </location>
</feature>
<comment type="subcellular location">
    <subcellularLocation>
        <location evidence="1">Membrane</location>
        <topology evidence="1">Lipid-anchor</topology>
        <topology evidence="1">GPI-anchor</topology>
    </subcellularLocation>
    <subcellularLocation>
        <location evidence="2">Secreted</location>
    </subcellularLocation>
</comment>
<feature type="compositionally biased region" description="Polar residues" evidence="10">
    <location>
        <begin position="944"/>
        <end position="958"/>
    </location>
</feature>
<evidence type="ECO:0000256" key="5">
    <source>
        <dbReference type="ARBA" id="ARBA00022622"/>
    </source>
</evidence>
<feature type="compositionally biased region" description="Polar residues" evidence="10">
    <location>
        <begin position="603"/>
        <end position="614"/>
    </location>
</feature>
<accession>A0A1W5D4Q3</accession>
<keyword evidence="5" id="KW-0325">Glycoprotein</keyword>
<keyword evidence="5" id="KW-0336">GPI-anchor</keyword>
<feature type="compositionally biased region" description="Low complexity" evidence="10">
    <location>
        <begin position="889"/>
        <end position="943"/>
    </location>
</feature>
<evidence type="ECO:0000256" key="7">
    <source>
        <dbReference type="ARBA" id="ARBA00023157"/>
    </source>
</evidence>
<evidence type="ECO:0000256" key="4">
    <source>
        <dbReference type="ARBA" id="ARBA00022525"/>
    </source>
</evidence>
<evidence type="ECO:0000256" key="6">
    <source>
        <dbReference type="ARBA" id="ARBA00022729"/>
    </source>
</evidence>
<feature type="compositionally biased region" description="Low complexity" evidence="10">
    <location>
        <begin position="210"/>
        <end position="221"/>
    </location>
</feature>
<keyword evidence="8" id="KW-0449">Lipoprotein</keyword>
<keyword evidence="6" id="KW-0732">Signal</keyword>
<feature type="region of interest" description="Disordered" evidence="10">
    <location>
        <begin position="1428"/>
        <end position="1483"/>
    </location>
</feature>
<feature type="compositionally biased region" description="Low complexity" evidence="10">
    <location>
        <begin position="360"/>
        <end position="371"/>
    </location>
</feature>
<dbReference type="GO" id="GO:0046872">
    <property type="term" value="F:metal ion binding"/>
    <property type="evidence" value="ECO:0007669"/>
    <property type="project" value="UniProtKB-UniRule"/>
</dbReference>
<feature type="binding site" description="axial binding residue" evidence="9">
    <location>
        <position position="1365"/>
    </location>
    <ligand>
        <name>heme</name>
        <dbReference type="ChEBI" id="CHEBI:30413"/>
    </ligand>
    <ligandPart>
        <name>Fe</name>
        <dbReference type="ChEBI" id="CHEBI:18248"/>
    </ligandPart>
</feature>
<keyword evidence="13" id="KW-1185">Reference proteome</keyword>
<keyword evidence="9" id="KW-0408">Iron</keyword>
<feature type="region of interest" description="Disordered" evidence="10">
    <location>
        <begin position="1503"/>
        <end position="1525"/>
    </location>
</feature>
<feature type="compositionally biased region" description="Acidic residues" evidence="10">
    <location>
        <begin position="199"/>
        <end position="208"/>
    </location>
</feature>
<evidence type="ECO:0000256" key="10">
    <source>
        <dbReference type="SAM" id="MobiDB-lite"/>
    </source>
</evidence>
<dbReference type="Pfam" id="PF05730">
    <property type="entry name" value="CFEM"/>
    <property type="match status" value="1"/>
</dbReference>
<feature type="region of interest" description="Disordered" evidence="10">
    <location>
        <begin position="1241"/>
        <end position="1260"/>
    </location>
</feature>
<keyword evidence="9" id="KW-0479">Metal-binding</keyword>
<comment type="similarity">
    <text evidence="3">Belongs to the RBT5 family.</text>
</comment>
<sequence>MPRKGKQTSLSQRGATKHRPRASISDLHDLNLSENDALLRGHSGKSHPSRNPVGAIHTQVKPNGTAKSSSLSLAADEEEDGGTSGSDISGDEEEHNNGDDDDAEAMAPSDRSMRRNRRRTGLLDGISAGTKRRRSPHSSEEEHLSRKVVRPIVTAPPSSGAKNLLGDSDDEEYNAVDFISDSEEEEPSVEQLEEKMIIDSEEANESDEQAPGPSAAPSASSVDWEGFDLDDGIFLADIPFFDDEIGRTEPNVLGSEIDVHDINALCTGGPLPSPTRRHVRFADAEQHRSSNSSTHTSDAEDDVFPDLFLQQDSLDPYFRLLIENDNDVGDGNIVSDGEGSCWDFGDHENFELEKHGLAESSGSACGSSSGYETDEGETTDEEVIPPSTVNRPQTRLRCASGPSFAAEESLPSTPIRKPTAIPASRRYGPSMGSWVADPTKPIAVIDSTGKHMVIIPAQRPTKTDKLFSHVTSGNSTANNSPRNSFAGLACGLDESDNDRSDFSSQEFMGSMCVSGANVMMPGLLHGAPGSEHTFGGQVMGPPEAFYPFKSIGPDGEVLEDADEDDDEDDDDENLWNVHDFIDFGDGSSEDDKDDDDDTEVPLSPTSPVATSSNATIISTGSTHNLLDHFDRGVVTAFRRNQHRHQALLRRPIPSSSLRGGGAIKGGRHIAANSPISPLRKRKLSNSFGRTGSPLVGAAAKKRVDNSQGWTNVKPFSCPSNTNNECSDQQTSGFDWSGLAVGSFSSYGGLDFSGFFCSNSFSSRKRSAFVPRGSSQSQSKCVQGTVGTDASSSPKISCGSGESFSITTLQVITDIDIDLDFIYSMSDGSTCKHTASCSTSGSAVINSQCGGATSVTFQMPSSGKNSSCQVGIQSVAFDCAPPATTVPPHSTSTLTSTTSQTQSVSQSQVSSQTSFTTTSQGMSQGTSQSQSQASAQTLTTSQGTYQNTSQAAPQSTASPMSKPIVFTTSTVFATITDTITTCAPTITNCPAHPESQTEIVIVTSIKAVSVTVCPVTATEIPSSAAPASSSPASSPSSSPVPSSSDSFSVAQATQLSSTVIPSSTSTPSSAPLPKSTPTSSSSQAAPATTSSPVVPGTTQEVVVTDIVYATTTVCPVTATVTSAGKVITQTSSSISTVFITSISTVCTKCVAPVSSASVSSSSAAPVSASTSPVSSLVSTAAGSSSQVVPVSASSSSAPVSVSAAASSSSQAAPVSVSSSAPVSVPTSSSSASQAVPVSVSSSSAPVSVPTTSSSSSQAAPGTTQEVVVTDVVYATTTVCPVTATVTSSGKVITQTSSSISTVFITSVSTVCTKCVAPVTSAPVSSSAASAVPATSSLAPAPAQCPDVLPKCLNTWIGTTGCDSNADADCYCQQSNFTTNVINCVTSWGASSTEIQSALSYLAGICAPHMSQNPLITAIPKTITLCPTPAPASSTPASSSPAAPVSSSGAPVSPISSSSARAASVSSAPPPPASSSSAGVTSVSSAPSSPLSSSSAFAASVSSAPSSPLSSSSTGPSTITSAPISTTSPSSSAAAALTATTTAVQNVQIPVTTIIVVTTLAVPCTYSTGASAGATIPASSSLSVYSTQIVVPQVQFITQPAAAGSSQSPVVGLAAGSPAPAAASATSGSVVAPQQATSSGSGAAATGSGATASPLAYQGAGSKGGVRGGVAVVFVGLVAGLMVV</sequence>
<evidence type="ECO:0000256" key="8">
    <source>
        <dbReference type="ARBA" id="ARBA00023288"/>
    </source>
</evidence>
<feature type="region of interest" description="Disordered" evidence="10">
    <location>
        <begin position="358"/>
        <end position="395"/>
    </location>
</feature>
<evidence type="ECO:0000313" key="13">
    <source>
        <dbReference type="Proteomes" id="UP000192927"/>
    </source>
</evidence>
<evidence type="ECO:0000313" key="12">
    <source>
        <dbReference type="EMBL" id="SLM38104.1"/>
    </source>
</evidence>
<keyword evidence="5" id="KW-0472">Membrane</keyword>
<feature type="domain" description="CFEM" evidence="11">
    <location>
        <begin position="1318"/>
        <end position="1431"/>
    </location>
</feature>
<feature type="region of interest" description="Disordered" evidence="10">
    <location>
        <begin position="1"/>
        <end position="173"/>
    </location>
</feature>
<feature type="compositionally biased region" description="Acidic residues" evidence="10">
    <location>
        <begin position="89"/>
        <end position="104"/>
    </location>
</feature>